<dbReference type="Gene3D" id="3.40.50.300">
    <property type="entry name" value="P-loop containing nucleotide triphosphate hydrolases"/>
    <property type="match status" value="1"/>
</dbReference>
<feature type="domain" description="NB-ARC" evidence="5">
    <location>
        <begin position="170"/>
        <end position="356"/>
    </location>
</feature>
<dbReference type="InterPro" id="IPR038005">
    <property type="entry name" value="RX-like_CC"/>
</dbReference>
<dbReference type="FunFam" id="3.40.50.300:FF:001091">
    <property type="entry name" value="Probable disease resistance protein At1g61300"/>
    <property type="match status" value="1"/>
</dbReference>
<dbReference type="InterPro" id="IPR042197">
    <property type="entry name" value="Apaf_helical"/>
</dbReference>
<evidence type="ECO:0000256" key="3">
    <source>
        <dbReference type="ARBA" id="ARBA00022821"/>
    </source>
</evidence>
<evidence type="ECO:0000259" key="7">
    <source>
        <dbReference type="Pfam" id="PF23559"/>
    </source>
</evidence>
<feature type="domain" description="Disease resistance protein winged helix" evidence="7">
    <location>
        <begin position="439"/>
        <end position="511"/>
    </location>
</feature>
<dbReference type="InterPro" id="IPR002182">
    <property type="entry name" value="NB-ARC"/>
</dbReference>
<evidence type="ECO:0000259" key="5">
    <source>
        <dbReference type="Pfam" id="PF00931"/>
    </source>
</evidence>
<dbReference type="GO" id="GO:0098542">
    <property type="term" value="P:defense response to other organism"/>
    <property type="evidence" value="ECO:0007669"/>
    <property type="project" value="TreeGrafter"/>
</dbReference>
<dbReference type="Proteomes" id="UP000283530">
    <property type="component" value="Unassembled WGS sequence"/>
</dbReference>
<dbReference type="OrthoDB" id="7832001at2759"/>
<dbReference type="Pfam" id="PF23559">
    <property type="entry name" value="WHD_DRP"/>
    <property type="match status" value="1"/>
</dbReference>
<dbReference type="InterPro" id="IPR041118">
    <property type="entry name" value="Rx_N"/>
</dbReference>
<dbReference type="PANTHER" id="PTHR23155">
    <property type="entry name" value="DISEASE RESISTANCE PROTEIN RP"/>
    <property type="match status" value="1"/>
</dbReference>
<dbReference type="PANTHER" id="PTHR23155:SF1193">
    <property type="entry name" value="DISEASE RESISTANCE PROTEIN RPP13-RELATED"/>
    <property type="match status" value="1"/>
</dbReference>
<dbReference type="Gene3D" id="1.10.8.430">
    <property type="entry name" value="Helical domain of apoptotic protease-activating factors"/>
    <property type="match status" value="1"/>
</dbReference>
<proteinExistence type="predicted"/>
<dbReference type="InterPro" id="IPR032675">
    <property type="entry name" value="LRR_dom_sf"/>
</dbReference>
<dbReference type="Pfam" id="PF00931">
    <property type="entry name" value="NB-ARC"/>
    <property type="match status" value="1"/>
</dbReference>
<keyword evidence="4" id="KW-0175">Coiled coil</keyword>
<evidence type="ECO:0000259" key="8">
    <source>
        <dbReference type="Pfam" id="PF23598"/>
    </source>
</evidence>
<organism evidence="9 10">
    <name type="scientific">Cinnamomum micranthum f. kanehirae</name>
    <dbReference type="NCBI Taxonomy" id="337451"/>
    <lineage>
        <taxon>Eukaryota</taxon>
        <taxon>Viridiplantae</taxon>
        <taxon>Streptophyta</taxon>
        <taxon>Embryophyta</taxon>
        <taxon>Tracheophyta</taxon>
        <taxon>Spermatophyta</taxon>
        <taxon>Magnoliopsida</taxon>
        <taxon>Magnoliidae</taxon>
        <taxon>Laurales</taxon>
        <taxon>Lauraceae</taxon>
        <taxon>Cinnamomum</taxon>
    </lineage>
</organism>
<feature type="domain" description="Disease resistance R13L4/SHOC-2-like LRR" evidence="8">
    <location>
        <begin position="558"/>
        <end position="856"/>
    </location>
</feature>
<dbReference type="InterPro" id="IPR044974">
    <property type="entry name" value="Disease_R_plants"/>
</dbReference>
<dbReference type="Gene3D" id="3.80.10.10">
    <property type="entry name" value="Ribonuclease Inhibitor"/>
    <property type="match status" value="2"/>
</dbReference>
<dbReference type="InterPro" id="IPR036388">
    <property type="entry name" value="WH-like_DNA-bd_sf"/>
</dbReference>
<feature type="coiled-coil region" evidence="4">
    <location>
        <begin position="778"/>
        <end position="805"/>
    </location>
</feature>
<dbReference type="SUPFAM" id="SSF52540">
    <property type="entry name" value="P-loop containing nucleoside triphosphate hydrolases"/>
    <property type="match status" value="1"/>
</dbReference>
<dbReference type="AlphaFoldDB" id="A0A3S3QH09"/>
<dbReference type="Gene3D" id="1.10.10.10">
    <property type="entry name" value="Winged helix-like DNA-binding domain superfamily/Winged helix DNA-binding domain"/>
    <property type="match status" value="1"/>
</dbReference>
<evidence type="ECO:0000256" key="4">
    <source>
        <dbReference type="SAM" id="Coils"/>
    </source>
</evidence>
<evidence type="ECO:0000313" key="9">
    <source>
        <dbReference type="EMBL" id="RWR84287.1"/>
    </source>
</evidence>
<dbReference type="Pfam" id="PF23598">
    <property type="entry name" value="LRR_14"/>
    <property type="match status" value="1"/>
</dbReference>
<dbReference type="InterPro" id="IPR055414">
    <property type="entry name" value="LRR_R13L4/SHOC2-like"/>
</dbReference>
<reference evidence="9 10" key="1">
    <citation type="journal article" date="2019" name="Nat. Plants">
        <title>Stout camphor tree genome fills gaps in understanding of flowering plant genome evolution.</title>
        <authorList>
            <person name="Chaw S.M."/>
            <person name="Liu Y.C."/>
            <person name="Wu Y.W."/>
            <person name="Wang H.Y."/>
            <person name="Lin C.I."/>
            <person name="Wu C.S."/>
            <person name="Ke H.M."/>
            <person name="Chang L.Y."/>
            <person name="Hsu C.Y."/>
            <person name="Yang H.T."/>
            <person name="Sudianto E."/>
            <person name="Hsu M.H."/>
            <person name="Wu K.P."/>
            <person name="Wang L.N."/>
            <person name="Leebens-Mack J.H."/>
            <person name="Tsai I.J."/>
        </authorList>
    </citation>
    <scope>NUCLEOTIDE SEQUENCE [LARGE SCALE GENOMIC DNA]</scope>
    <source>
        <strain evidence="10">cv. Chaw 1501</strain>
        <tissue evidence="9">Young leaves</tissue>
    </source>
</reference>
<keyword evidence="10" id="KW-1185">Reference proteome</keyword>
<evidence type="ECO:0000256" key="1">
    <source>
        <dbReference type="ARBA" id="ARBA00022737"/>
    </source>
</evidence>
<dbReference type="FunFam" id="1.10.10.10:FF:000322">
    <property type="entry name" value="Probable disease resistance protein At1g63360"/>
    <property type="match status" value="1"/>
</dbReference>
<dbReference type="CDD" id="cd14798">
    <property type="entry name" value="RX-CC_like"/>
    <property type="match status" value="1"/>
</dbReference>
<dbReference type="Gene3D" id="1.20.5.4130">
    <property type="match status" value="1"/>
</dbReference>
<evidence type="ECO:0000256" key="2">
    <source>
        <dbReference type="ARBA" id="ARBA00022741"/>
    </source>
</evidence>
<keyword evidence="3" id="KW-0611">Plant defense</keyword>
<comment type="caution">
    <text evidence="9">The sequence shown here is derived from an EMBL/GenBank/DDBJ whole genome shotgun (WGS) entry which is preliminary data.</text>
</comment>
<dbReference type="Pfam" id="PF18052">
    <property type="entry name" value="Rx_N"/>
    <property type="match status" value="1"/>
</dbReference>
<name>A0A3S3QH09_9MAGN</name>
<dbReference type="PRINTS" id="PR00364">
    <property type="entry name" value="DISEASERSIST"/>
</dbReference>
<evidence type="ECO:0000259" key="6">
    <source>
        <dbReference type="Pfam" id="PF18052"/>
    </source>
</evidence>
<dbReference type="SUPFAM" id="SSF52047">
    <property type="entry name" value="RNI-like"/>
    <property type="match status" value="1"/>
</dbReference>
<dbReference type="InterPro" id="IPR027417">
    <property type="entry name" value="P-loop_NTPase"/>
</dbReference>
<gene>
    <name evidence="9" type="ORF">CKAN_01308400</name>
</gene>
<dbReference type="EMBL" id="QPKB01000005">
    <property type="protein sequence ID" value="RWR84287.1"/>
    <property type="molecule type" value="Genomic_DNA"/>
</dbReference>
<dbReference type="GO" id="GO:0043531">
    <property type="term" value="F:ADP binding"/>
    <property type="evidence" value="ECO:0007669"/>
    <property type="project" value="InterPro"/>
</dbReference>
<accession>A0A3S3QH09</accession>
<keyword evidence="2" id="KW-0547">Nucleotide-binding</keyword>
<dbReference type="STRING" id="337451.A0A3S3QH09"/>
<protein>
    <submittedName>
        <fullName evidence="9">Putative disease resistance protein</fullName>
    </submittedName>
</protein>
<feature type="domain" description="Disease resistance N-terminal" evidence="6">
    <location>
        <begin position="6"/>
        <end position="90"/>
    </location>
</feature>
<evidence type="ECO:0000313" key="10">
    <source>
        <dbReference type="Proteomes" id="UP000283530"/>
    </source>
</evidence>
<sequence>MASEAVVTFVVGKLGELLIQEARLLNEVQGQFEWIETELKRMQCYLKDADSKLKADEKAKNLMKEIREVSYDAEDVIDTYIQSKTVQRRRRGFERRVRKYVCIIDELRTRHDVAQQIERIKLKIKEIPISRGTYGIQEQRPEGSSSTTSLQERRRYSALLQESEVVGLQDETKTLSEQLVNGEVRRCVISIVGMGGSGKTALARKVYHDVKAVFDCHAFIYLSEEYVMKDVVIRIIECVMRPSRREEEVLNEVELMKKFRDYLEVLNEVELMKKLRDYLKDKRYLVVVDDIWSKEAWDDLEFMLPDTGQSKSRVMLTTRSKNVAVHADPVSPLHEMRLLNDDVGWELFMKKVFPGENPTAACPSELEEKGREIFAKCRGLPLAILALGGLLAEKEKTFREWSKISEGVTSSSDECLEILDLSYQDLPHHLKPCFLYFGLFPTDYEIHAGRLIRLWIAEGFIQQRESETKKLEDFAEEYLEELVGRNMIQVASKRSNGSIRTCRIHDSFHELSISEAMENNFFIIHKNEGATLSFSTSMRRLALHRRYELKENHSTSPVRSILCFPDSRVFLLELLKVSGKLLRVVDANWAELAGVALTKDVGDFVHLRYLELRHSKITEPNLYSPKKNKNKTVECLPSSIGNLSKLQTLRLSYNGNLPDTISNLEQLRHLKADGELPDGQPKLNTLTNLQTLGLRAGSWIEDGLAKLTNLRKLGISGDLRSHHKALSDSIKKFFCLQSLKLRDGGSIPQLPFTCHHLHLYKMYLDGSIQKLPEWPPNLAELTLRNSKLEQDAISALEKLQNLKILRLYPESYDSKEMICSPRGFLKLEMLVLDHLPIEKWIVKERAMPSIKSVKLIDMSDLKTLPEQVGVLKRESFLKEEKSRASETGRKPGQ</sequence>
<dbReference type="InterPro" id="IPR058922">
    <property type="entry name" value="WHD_DRP"/>
</dbReference>
<keyword evidence="1" id="KW-0677">Repeat</keyword>